<gene>
    <name evidence="3" type="ORF">BRW62_02580</name>
</gene>
<feature type="compositionally biased region" description="Pro residues" evidence="1">
    <location>
        <begin position="173"/>
        <end position="183"/>
    </location>
</feature>
<feature type="transmembrane region" description="Helical" evidence="2">
    <location>
        <begin position="100"/>
        <end position="120"/>
    </location>
</feature>
<evidence type="ECO:0000313" key="4">
    <source>
        <dbReference type="Proteomes" id="UP000231057"/>
    </source>
</evidence>
<keyword evidence="2" id="KW-0472">Membrane</keyword>
<dbReference type="RefSeq" id="WP_099798168.1">
    <property type="nucleotide sequence ID" value="NZ_CP018092.1"/>
</dbReference>
<dbReference type="Proteomes" id="UP000231057">
    <property type="component" value="Chromosome"/>
</dbReference>
<protein>
    <submittedName>
        <fullName evidence="3">Uncharacterized protein</fullName>
    </submittedName>
</protein>
<organism evidence="3 4">
    <name type="scientific">Parathermosynechococcus lividus PCC 6715</name>
    <dbReference type="NCBI Taxonomy" id="1917166"/>
    <lineage>
        <taxon>Bacteria</taxon>
        <taxon>Bacillati</taxon>
        <taxon>Cyanobacteriota</taxon>
        <taxon>Cyanophyceae</taxon>
        <taxon>Acaryochloridales</taxon>
        <taxon>Thermosynechococcaceae</taxon>
        <taxon>Parathermosynechococcus</taxon>
    </lineage>
</organism>
<dbReference type="KEGG" id="slw:BRW62_02580"/>
<feature type="compositionally biased region" description="Pro residues" evidence="1">
    <location>
        <begin position="154"/>
        <end position="164"/>
    </location>
</feature>
<evidence type="ECO:0000256" key="1">
    <source>
        <dbReference type="SAM" id="MobiDB-lite"/>
    </source>
</evidence>
<reference evidence="3 4" key="1">
    <citation type="submission" date="2016-11" db="EMBL/GenBank/DDBJ databases">
        <title>Complete genome sequence of thermophilic cyanobacteria strain Synechococcus sp. PCC6715.</title>
        <authorList>
            <person name="Tang J."/>
            <person name="Daroch M."/>
            <person name="Liang Y."/>
            <person name="Jiang D."/>
            <person name="Shah M."/>
        </authorList>
    </citation>
    <scope>NUCLEOTIDE SEQUENCE [LARGE SCALE GENOMIC DNA]</scope>
    <source>
        <strain evidence="3 4">PCC 6715</strain>
    </source>
</reference>
<dbReference type="OrthoDB" id="513429at2"/>
<keyword evidence="2" id="KW-1133">Transmembrane helix</keyword>
<evidence type="ECO:0000313" key="3">
    <source>
        <dbReference type="EMBL" id="ATS17814.1"/>
    </source>
</evidence>
<reference evidence="4" key="2">
    <citation type="journal article" date="2022" name="Front. Microbiol.">
        <title>Comparative Genomic Analysis Revealed Distinct Molecular Components and Organization of CO2-Concentrating Mechanism in Thermophilic Cyanobacteria.</title>
        <authorList>
            <person name="Tang J."/>
            <person name="Zhou H."/>
            <person name="Yao D."/>
            <person name="Riaz S."/>
            <person name="You D."/>
            <person name="Klepacz-Smolka A."/>
            <person name="Daroch M."/>
        </authorList>
    </citation>
    <scope>NUCLEOTIDE SEQUENCE [LARGE SCALE GENOMIC DNA]</scope>
    <source>
        <strain evidence="4">PCC 6715</strain>
    </source>
</reference>
<keyword evidence="4" id="KW-1185">Reference proteome</keyword>
<proteinExistence type="predicted"/>
<evidence type="ECO:0000256" key="2">
    <source>
        <dbReference type="SAM" id="Phobius"/>
    </source>
</evidence>
<sequence length="281" mass="30765">MTPSPPSKPTIWQTVQPILLREAIVFLEGITHLLGQATAQLKTTASNQHIPSAQLAAEASWLGKLTPWLQRLGTLWWQAMGWLQQRLPSGLRERYNRTTLTAIALGILLLLLWLNPLSWFQAPERPTISPSTPRPRPEVPSTILVQPRRSTSVEPPPSPTPVPTVAPVAPAAVAPPSPSPAPIPSDTATVRQQLLAICDRYSNALDPTLTLNPSDHRLDLMLAAGWYDLSAAKQDQLAQALWQQAHDLGYTTVVITDTQGQPLVREPVVGNNAIVVRRKLP</sequence>
<dbReference type="EMBL" id="CP018092">
    <property type="protein sequence ID" value="ATS17814.1"/>
    <property type="molecule type" value="Genomic_DNA"/>
</dbReference>
<name>A0A2D2PZY7_PARLV</name>
<dbReference type="AlphaFoldDB" id="A0A2D2PZY7"/>
<accession>A0A2D2PZY7</accession>
<feature type="region of interest" description="Disordered" evidence="1">
    <location>
        <begin position="125"/>
        <end position="186"/>
    </location>
</feature>
<keyword evidence="2" id="KW-0812">Transmembrane</keyword>